<evidence type="ECO:0000259" key="2">
    <source>
        <dbReference type="Pfam" id="PF00565"/>
    </source>
</evidence>
<dbReference type="InterPro" id="IPR016071">
    <property type="entry name" value="Staphylococal_nuclease_OB-fold"/>
</dbReference>
<keyword evidence="4" id="KW-1185">Reference proteome</keyword>
<keyword evidence="1" id="KW-0732">Signal</keyword>
<dbReference type="AlphaFoldDB" id="A0A4Y3UR09"/>
<keyword evidence="3" id="KW-0255">Endonuclease</keyword>
<reference evidence="3 4" key="1">
    <citation type="submission" date="2019-06" db="EMBL/GenBank/DDBJ databases">
        <title>Sequencing the genomes of 1000 actinobacteria strains.</title>
        <authorList>
            <person name="Klenk H.-P."/>
        </authorList>
    </citation>
    <scope>NUCLEOTIDE SEQUENCE [LARGE SCALE GENOMIC DNA]</scope>
    <source>
        <strain evidence="3 4">DSM 20427</strain>
    </source>
</reference>
<dbReference type="EMBL" id="VFPS01000002">
    <property type="protein sequence ID" value="TQM98551.1"/>
    <property type="molecule type" value="Genomic_DNA"/>
</dbReference>
<organism evidence="3 4">
    <name type="scientific">Microbacterium lacticum</name>
    <dbReference type="NCBI Taxonomy" id="33885"/>
    <lineage>
        <taxon>Bacteria</taxon>
        <taxon>Bacillati</taxon>
        <taxon>Actinomycetota</taxon>
        <taxon>Actinomycetes</taxon>
        <taxon>Micrococcales</taxon>
        <taxon>Microbacteriaceae</taxon>
        <taxon>Microbacterium</taxon>
    </lineage>
</organism>
<feature type="domain" description="TNase-like" evidence="2">
    <location>
        <begin position="61"/>
        <end position="143"/>
    </location>
</feature>
<proteinExistence type="predicted"/>
<dbReference type="PROSITE" id="PS51257">
    <property type="entry name" value="PROKAR_LIPOPROTEIN"/>
    <property type="match status" value="1"/>
</dbReference>
<protein>
    <submittedName>
        <fullName evidence="3">Endonuclease YncB(Thermonuclease family)</fullName>
    </submittedName>
</protein>
<dbReference type="SUPFAM" id="SSF50199">
    <property type="entry name" value="Staphylococcal nuclease"/>
    <property type="match status" value="1"/>
</dbReference>
<sequence length="176" mass="17760">MRAHRIRVAALAVALAVAASLAACAPARVPDAASIASPTVDVVATLEEIVDGDTVDTSAGTVRIIGIDAPERGECGYDVATALVATLVGPGDPITLVLPEGQNPEDRYGRLLRYVDTTGGVDVGSAVLGAGLAVARYDSTDGYPAHPRESDYRAAQTATLSADGSVVTADCRAAAG</sequence>
<accession>A0A4Y3UR09</accession>
<gene>
    <name evidence="3" type="ORF">FHX68_1242</name>
</gene>
<name>A0A4Y3UR09_9MICO</name>
<evidence type="ECO:0000256" key="1">
    <source>
        <dbReference type="SAM" id="SignalP"/>
    </source>
</evidence>
<feature type="signal peptide" evidence="1">
    <location>
        <begin position="1"/>
        <end position="25"/>
    </location>
</feature>
<dbReference type="Pfam" id="PF00565">
    <property type="entry name" value="SNase"/>
    <property type="match status" value="1"/>
</dbReference>
<dbReference type="RefSeq" id="WP_170219049.1">
    <property type="nucleotide sequence ID" value="NZ_VFPS01000002.1"/>
</dbReference>
<dbReference type="InterPro" id="IPR035437">
    <property type="entry name" value="SNase_OB-fold_sf"/>
</dbReference>
<keyword evidence="3" id="KW-0378">Hydrolase</keyword>
<dbReference type="Gene3D" id="2.40.50.90">
    <property type="match status" value="1"/>
</dbReference>
<dbReference type="Proteomes" id="UP000319804">
    <property type="component" value="Unassembled WGS sequence"/>
</dbReference>
<keyword evidence="3" id="KW-0540">Nuclease</keyword>
<feature type="chain" id="PRO_5038492101" evidence="1">
    <location>
        <begin position="26"/>
        <end position="176"/>
    </location>
</feature>
<comment type="caution">
    <text evidence="3">The sequence shown here is derived from an EMBL/GenBank/DDBJ whole genome shotgun (WGS) entry which is preliminary data.</text>
</comment>
<evidence type="ECO:0000313" key="3">
    <source>
        <dbReference type="EMBL" id="TQM98551.1"/>
    </source>
</evidence>
<evidence type="ECO:0000313" key="4">
    <source>
        <dbReference type="Proteomes" id="UP000319804"/>
    </source>
</evidence>
<dbReference type="GO" id="GO:0004519">
    <property type="term" value="F:endonuclease activity"/>
    <property type="evidence" value="ECO:0007669"/>
    <property type="project" value="UniProtKB-KW"/>
</dbReference>